<comment type="caution">
    <text evidence="1">The sequence shown here is derived from an EMBL/GenBank/DDBJ whole genome shotgun (WGS) entry which is preliminary data.</text>
</comment>
<organism evidence="1 2">
    <name type="scientific">Zarconia navalis LEGE 11467</name>
    <dbReference type="NCBI Taxonomy" id="1828826"/>
    <lineage>
        <taxon>Bacteria</taxon>
        <taxon>Bacillati</taxon>
        <taxon>Cyanobacteriota</taxon>
        <taxon>Cyanophyceae</taxon>
        <taxon>Oscillatoriophycideae</taxon>
        <taxon>Oscillatoriales</taxon>
        <taxon>Oscillatoriales incertae sedis</taxon>
        <taxon>Zarconia</taxon>
        <taxon>Zarconia navalis</taxon>
    </lineage>
</organism>
<evidence type="ECO:0000313" key="2">
    <source>
        <dbReference type="Proteomes" id="UP000621799"/>
    </source>
</evidence>
<protein>
    <submittedName>
        <fullName evidence="1">Uncharacterized protein</fullName>
    </submittedName>
</protein>
<reference evidence="1" key="1">
    <citation type="submission" date="2020-10" db="EMBL/GenBank/DDBJ databases">
        <authorList>
            <person name="Castelo-Branco R."/>
            <person name="Eusebio N."/>
            <person name="Adriana R."/>
            <person name="Vieira A."/>
            <person name="Brugerolle De Fraissinette N."/>
            <person name="Rezende De Castro R."/>
            <person name="Schneider M.P."/>
            <person name="Vasconcelos V."/>
            <person name="Leao P.N."/>
        </authorList>
    </citation>
    <scope>NUCLEOTIDE SEQUENCE</scope>
    <source>
        <strain evidence="1">LEGE 11467</strain>
    </source>
</reference>
<keyword evidence="2" id="KW-1185">Reference proteome</keyword>
<gene>
    <name evidence="1" type="ORF">IQ235_16985</name>
</gene>
<dbReference type="RefSeq" id="WP_264322628.1">
    <property type="nucleotide sequence ID" value="NZ_JADEXN010000363.1"/>
</dbReference>
<dbReference type="AlphaFoldDB" id="A0A928VY71"/>
<dbReference type="Proteomes" id="UP000621799">
    <property type="component" value="Unassembled WGS sequence"/>
</dbReference>
<evidence type="ECO:0000313" key="1">
    <source>
        <dbReference type="EMBL" id="MBE9042469.1"/>
    </source>
</evidence>
<dbReference type="EMBL" id="JADEXN010000363">
    <property type="protein sequence ID" value="MBE9042469.1"/>
    <property type="molecule type" value="Genomic_DNA"/>
</dbReference>
<accession>A0A928VY71</accession>
<proteinExistence type="predicted"/>
<name>A0A928VY71_9CYAN</name>
<sequence>MIALLSAVGLGEIDRLRVFAISNGGIDKRLQTRIERFLMRRLLYLRFGDRRIGDKIVWNAQHFGRSIA</sequence>